<keyword evidence="8 9" id="KW-0472">Membrane</keyword>
<proteinExistence type="inferred from homology"/>
<dbReference type="Gene3D" id="1.10.3720.10">
    <property type="entry name" value="MetI-like"/>
    <property type="match status" value="1"/>
</dbReference>
<comment type="caution">
    <text evidence="11">The sequence shown here is derived from an EMBL/GenBank/DDBJ whole genome shotgun (WGS) entry which is preliminary data.</text>
</comment>
<sequence length="119" mass="12435">MASFFEAVPGELTEAAAVDGCGRVGALVRVVLPVVSGGIAVTAIFAFLASWNEFLFSLLLSAVRAQTVPIVIANFQTQYGLQWGPMTALATLYSVPVVLLTLLLQKRIVAGLTLGAVKG</sequence>
<accession>A0ABW2TN61</accession>
<evidence type="ECO:0000256" key="5">
    <source>
        <dbReference type="ARBA" id="ARBA00022597"/>
    </source>
</evidence>
<organism evidence="11 12">
    <name type="scientific">Actinokineospora soli</name>
    <dbReference type="NCBI Taxonomy" id="1048753"/>
    <lineage>
        <taxon>Bacteria</taxon>
        <taxon>Bacillati</taxon>
        <taxon>Actinomycetota</taxon>
        <taxon>Actinomycetes</taxon>
        <taxon>Pseudonocardiales</taxon>
        <taxon>Pseudonocardiaceae</taxon>
        <taxon>Actinokineospora</taxon>
    </lineage>
</organism>
<feature type="transmembrane region" description="Helical" evidence="9">
    <location>
        <begin position="30"/>
        <end position="51"/>
    </location>
</feature>
<evidence type="ECO:0000313" key="12">
    <source>
        <dbReference type="Proteomes" id="UP001596512"/>
    </source>
</evidence>
<dbReference type="PANTHER" id="PTHR32243:SF50">
    <property type="entry name" value="MALTOSE_MALTODEXTRIN TRANSPORT SYSTEM PERMEASE PROTEIN MALG"/>
    <property type="match status" value="1"/>
</dbReference>
<keyword evidence="12" id="KW-1185">Reference proteome</keyword>
<evidence type="ECO:0000313" key="11">
    <source>
        <dbReference type="EMBL" id="MFC7615129.1"/>
    </source>
</evidence>
<protein>
    <submittedName>
        <fullName evidence="11">Carbohydrate ABC transporter permease</fullName>
    </submittedName>
</protein>
<dbReference type="EMBL" id="JBHTEY010000004">
    <property type="protein sequence ID" value="MFC7615129.1"/>
    <property type="molecule type" value="Genomic_DNA"/>
</dbReference>
<keyword evidence="6 9" id="KW-0812">Transmembrane</keyword>
<keyword evidence="7 9" id="KW-1133">Transmembrane helix</keyword>
<evidence type="ECO:0000256" key="8">
    <source>
        <dbReference type="ARBA" id="ARBA00023136"/>
    </source>
</evidence>
<dbReference type="InterPro" id="IPR000515">
    <property type="entry name" value="MetI-like"/>
</dbReference>
<keyword evidence="4" id="KW-1003">Cell membrane</keyword>
<name>A0ABW2TN61_9PSEU</name>
<dbReference type="SUPFAM" id="SSF161098">
    <property type="entry name" value="MetI-like"/>
    <property type="match status" value="1"/>
</dbReference>
<evidence type="ECO:0000256" key="6">
    <source>
        <dbReference type="ARBA" id="ARBA00022692"/>
    </source>
</evidence>
<keyword evidence="5" id="KW-0762">Sugar transport</keyword>
<dbReference type="CDD" id="cd06261">
    <property type="entry name" value="TM_PBP2"/>
    <property type="match status" value="1"/>
</dbReference>
<evidence type="ECO:0000259" key="10">
    <source>
        <dbReference type="PROSITE" id="PS50928"/>
    </source>
</evidence>
<comment type="subcellular location">
    <subcellularLocation>
        <location evidence="1 9">Cell membrane</location>
        <topology evidence="1 9">Multi-pass membrane protein</topology>
    </subcellularLocation>
</comment>
<keyword evidence="3 9" id="KW-0813">Transport</keyword>
<evidence type="ECO:0000256" key="3">
    <source>
        <dbReference type="ARBA" id="ARBA00022448"/>
    </source>
</evidence>
<feature type="domain" description="ABC transmembrane type-1" evidence="10">
    <location>
        <begin position="1"/>
        <end position="104"/>
    </location>
</feature>
<evidence type="ECO:0000256" key="7">
    <source>
        <dbReference type="ARBA" id="ARBA00022989"/>
    </source>
</evidence>
<dbReference type="PANTHER" id="PTHR32243">
    <property type="entry name" value="MALTOSE TRANSPORT SYSTEM PERMEASE-RELATED"/>
    <property type="match status" value="1"/>
</dbReference>
<evidence type="ECO:0000256" key="9">
    <source>
        <dbReference type="RuleBase" id="RU363032"/>
    </source>
</evidence>
<evidence type="ECO:0000256" key="4">
    <source>
        <dbReference type="ARBA" id="ARBA00022475"/>
    </source>
</evidence>
<dbReference type="InterPro" id="IPR050901">
    <property type="entry name" value="BP-dep_ABC_trans_perm"/>
</dbReference>
<dbReference type="Proteomes" id="UP001596512">
    <property type="component" value="Unassembled WGS sequence"/>
</dbReference>
<feature type="transmembrane region" description="Helical" evidence="9">
    <location>
        <begin position="83"/>
        <end position="104"/>
    </location>
</feature>
<dbReference type="InterPro" id="IPR035906">
    <property type="entry name" value="MetI-like_sf"/>
</dbReference>
<evidence type="ECO:0000256" key="2">
    <source>
        <dbReference type="ARBA" id="ARBA00009047"/>
    </source>
</evidence>
<dbReference type="PROSITE" id="PS50928">
    <property type="entry name" value="ABC_TM1"/>
    <property type="match status" value="1"/>
</dbReference>
<comment type="similarity">
    <text evidence="2">Belongs to the binding-protein-dependent transport system permease family. MalFG subfamily.</text>
</comment>
<gene>
    <name evidence="11" type="ORF">ACFQV2_18050</name>
</gene>
<reference evidence="12" key="1">
    <citation type="journal article" date="2019" name="Int. J. Syst. Evol. Microbiol.">
        <title>The Global Catalogue of Microorganisms (GCM) 10K type strain sequencing project: providing services to taxonomists for standard genome sequencing and annotation.</title>
        <authorList>
            <consortium name="The Broad Institute Genomics Platform"/>
            <consortium name="The Broad Institute Genome Sequencing Center for Infectious Disease"/>
            <person name="Wu L."/>
            <person name="Ma J."/>
        </authorList>
    </citation>
    <scope>NUCLEOTIDE SEQUENCE [LARGE SCALE GENOMIC DNA]</scope>
    <source>
        <strain evidence="12">JCM 17695</strain>
    </source>
</reference>
<dbReference type="Pfam" id="PF00528">
    <property type="entry name" value="BPD_transp_1"/>
    <property type="match status" value="1"/>
</dbReference>
<evidence type="ECO:0000256" key="1">
    <source>
        <dbReference type="ARBA" id="ARBA00004651"/>
    </source>
</evidence>